<dbReference type="GO" id="GO:0030638">
    <property type="term" value="P:polyketide metabolic process"/>
    <property type="evidence" value="ECO:0007669"/>
    <property type="project" value="InterPro"/>
</dbReference>
<dbReference type="RefSeq" id="WP_353718971.1">
    <property type="nucleotide sequence ID" value="NZ_CP159289.1"/>
</dbReference>
<dbReference type="SUPFAM" id="SSF54427">
    <property type="entry name" value="NTF2-like"/>
    <property type="match status" value="1"/>
</dbReference>
<gene>
    <name evidence="1" type="ORF">ABV298_25590</name>
</gene>
<dbReference type="AlphaFoldDB" id="A0AAU8FJM6"/>
<dbReference type="EMBL" id="CP159289">
    <property type="protein sequence ID" value="XCH23647.1"/>
    <property type="molecule type" value="Genomic_DNA"/>
</dbReference>
<accession>A0AAU8FJM6</accession>
<protein>
    <submittedName>
        <fullName evidence="1">Ester cyclase</fullName>
    </submittedName>
</protein>
<dbReference type="PANTHER" id="PTHR38436">
    <property type="entry name" value="POLYKETIDE CYCLASE SNOAL-LIKE DOMAIN"/>
    <property type="match status" value="1"/>
</dbReference>
<dbReference type="Pfam" id="PF07366">
    <property type="entry name" value="SnoaL"/>
    <property type="match status" value="1"/>
</dbReference>
<sequence>MENSELGKIAENYMQIWNAGQDDLLEKWADDDLKVSYTHFEKPLNGVEEYRRVLNQTFWSFPDLRITVEEVNVCDGSAVVKWTYTGTHLNGNLFGVEPNGQKVKVSGLSILHIREGKVVREYGIVDNLSLVIQLGALKM</sequence>
<proteinExistence type="predicted"/>
<evidence type="ECO:0000313" key="1">
    <source>
        <dbReference type="EMBL" id="XCH23647.1"/>
    </source>
</evidence>
<dbReference type="PANTHER" id="PTHR38436:SF1">
    <property type="entry name" value="ESTER CYCLASE"/>
    <property type="match status" value="1"/>
</dbReference>
<dbReference type="InterPro" id="IPR009959">
    <property type="entry name" value="Cyclase_SnoaL-like"/>
</dbReference>
<name>A0AAU8FJM6_9BACT</name>
<dbReference type="Gene3D" id="3.10.450.50">
    <property type="match status" value="1"/>
</dbReference>
<organism evidence="1">
    <name type="scientific">Dyadobacter sp. 676</name>
    <dbReference type="NCBI Taxonomy" id="3088362"/>
    <lineage>
        <taxon>Bacteria</taxon>
        <taxon>Pseudomonadati</taxon>
        <taxon>Bacteroidota</taxon>
        <taxon>Cytophagia</taxon>
        <taxon>Cytophagales</taxon>
        <taxon>Spirosomataceae</taxon>
        <taxon>Dyadobacter</taxon>
    </lineage>
</organism>
<reference evidence="1" key="1">
    <citation type="submission" date="2024-06" db="EMBL/GenBank/DDBJ databases">
        <title>Sequencing and assembly of the genome of Dyadobacter sp. strain 676, a symbiont of Cyamopsis tetragonoloba.</title>
        <authorList>
            <person name="Guro P."/>
            <person name="Sazanova A."/>
            <person name="Kuznetsova I."/>
            <person name="Belimov A."/>
            <person name="Safronova V."/>
        </authorList>
    </citation>
    <scope>NUCLEOTIDE SEQUENCE</scope>
    <source>
        <strain evidence="1">676</strain>
    </source>
</reference>
<dbReference type="InterPro" id="IPR032710">
    <property type="entry name" value="NTF2-like_dom_sf"/>
</dbReference>